<protein>
    <submittedName>
        <fullName evidence="4">SCO family protein</fullName>
    </submittedName>
</protein>
<dbReference type="GO" id="GO:0046872">
    <property type="term" value="F:metal ion binding"/>
    <property type="evidence" value="ECO:0007669"/>
    <property type="project" value="UniProtKB-KW"/>
</dbReference>
<dbReference type="Gene3D" id="3.40.30.10">
    <property type="entry name" value="Glutaredoxin"/>
    <property type="match status" value="1"/>
</dbReference>
<feature type="binding site" evidence="2">
    <location>
        <position position="77"/>
    </location>
    <ligand>
        <name>Cu cation</name>
        <dbReference type="ChEBI" id="CHEBI:23378"/>
    </ligand>
</feature>
<dbReference type="RefSeq" id="WP_157397352.1">
    <property type="nucleotide sequence ID" value="NZ_WSEL01000003.1"/>
</dbReference>
<sequence length="195" mass="21708">MQTEQAQPRERRDWFKRVVAGALPAAAGGAAAAPPPARFPNLPVVTHEGRAVRFYDDLVRGRTVVFNMMYTVCTGICPISTANLLQVQQALAPRLGRDLFMYSMTLQPQFDDPRALRDYMQRYGIGAGWTYLTGKPQDMDVLRRALGFFDSDPALDGDLRTHTGMVRAGNDARNRWLMVPAASTPQRILGAVQRL</sequence>
<dbReference type="InterPro" id="IPR006311">
    <property type="entry name" value="TAT_signal"/>
</dbReference>
<accession>A0A6N8IQZ9</accession>
<dbReference type="EMBL" id="WSEL01000003">
    <property type="protein sequence ID" value="MVQ29339.1"/>
    <property type="molecule type" value="Genomic_DNA"/>
</dbReference>
<organism evidence="4 5">
    <name type="scientific">Ramlibacter pinisoli</name>
    <dbReference type="NCBI Taxonomy" id="2682844"/>
    <lineage>
        <taxon>Bacteria</taxon>
        <taxon>Pseudomonadati</taxon>
        <taxon>Pseudomonadota</taxon>
        <taxon>Betaproteobacteria</taxon>
        <taxon>Burkholderiales</taxon>
        <taxon>Comamonadaceae</taxon>
        <taxon>Ramlibacter</taxon>
    </lineage>
</organism>
<dbReference type="InterPro" id="IPR036249">
    <property type="entry name" value="Thioredoxin-like_sf"/>
</dbReference>
<evidence type="ECO:0000313" key="5">
    <source>
        <dbReference type="Proteomes" id="UP000469385"/>
    </source>
</evidence>
<evidence type="ECO:0000256" key="1">
    <source>
        <dbReference type="ARBA" id="ARBA00010996"/>
    </source>
</evidence>
<keyword evidence="2" id="KW-0479">Metal-binding</keyword>
<dbReference type="PANTHER" id="PTHR12151">
    <property type="entry name" value="ELECTRON TRANSPORT PROTIN SCO1/SENC FAMILY MEMBER"/>
    <property type="match status" value="1"/>
</dbReference>
<name>A0A6N8IQZ9_9BURK</name>
<dbReference type="SUPFAM" id="SSF52833">
    <property type="entry name" value="Thioredoxin-like"/>
    <property type="match status" value="1"/>
</dbReference>
<gene>
    <name evidence="4" type="ORF">GON04_07770</name>
</gene>
<evidence type="ECO:0000313" key="4">
    <source>
        <dbReference type="EMBL" id="MVQ29339.1"/>
    </source>
</evidence>
<reference evidence="4 5" key="1">
    <citation type="submission" date="2019-12" db="EMBL/GenBank/DDBJ databases">
        <authorList>
            <person name="Huq M.A."/>
        </authorList>
    </citation>
    <scope>NUCLEOTIDE SEQUENCE [LARGE SCALE GENOMIC DNA]</scope>
    <source>
        <strain evidence="4 5">MAH-25</strain>
    </source>
</reference>
<dbReference type="Pfam" id="PF02630">
    <property type="entry name" value="SCO1-SenC"/>
    <property type="match status" value="1"/>
</dbReference>
<dbReference type="PANTHER" id="PTHR12151:SF5">
    <property type="entry name" value="AT19154P"/>
    <property type="match status" value="1"/>
</dbReference>
<keyword evidence="2" id="KW-0186">Copper</keyword>
<dbReference type="PROSITE" id="PS51318">
    <property type="entry name" value="TAT"/>
    <property type="match status" value="1"/>
</dbReference>
<dbReference type="InterPro" id="IPR003782">
    <property type="entry name" value="SCO1/SenC"/>
</dbReference>
<evidence type="ECO:0000256" key="3">
    <source>
        <dbReference type="PIRSR" id="PIRSR603782-2"/>
    </source>
</evidence>
<dbReference type="CDD" id="cd02968">
    <property type="entry name" value="SCO"/>
    <property type="match status" value="1"/>
</dbReference>
<feature type="disulfide bond" description="Redox-active" evidence="3">
    <location>
        <begin position="73"/>
        <end position="77"/>
    </location>
</feature>
<evidence type="ECO:0000256" key="2">
    <source>
        <dbReference type="PIRSR" id="PIRSR603782-1"/>
    </source>
</evidence>
<comment type="similarity">
    <text evidence="1">Belongs to the SCO1/2 family.</text>
</comment>
<dbReference type="AlphaFoldDB" id="A0A6N8IQZ9"/>
<feature type="binding site" evidence="2">
    <location>
        <position position="73"/>
    </location>
    <ligand>
        <name>Cu cation</name>
        <dbReference type="ChEBI" id="CHEBI:23378"/>
    </ligand>
</feature>
<keyword evidence="3" id="KW-1015">Disulfide bond</keyword>
<proteinExistence type="inferred from homology"/>
<keyword evidence="5" id="KW-1185">Reference proteome</keyword>
<comment type="caution">
    <text evidence="4">The sequence shown here is derived from an EMBL/GenBank/DDBJ whole genome shotgun (WGS) entry which is preliminary data.</text>
</comment>
<dbReference type="Proteomes" id="UP000469385">
    <property type="component" value="Unassembled WGS sequence"/>
</dbReference>